<dbReference type="EMBL" id="JBHTKM010000063">
    <property type="protein sequence ID" value="MFD1017470.1"/>
    <property type="molecule type" value="Genomic_DNA"/>
</dbReference>
<dbReference type="CDD" id="cd03354">
    <property type="entry name" value="LbH_SAT"/>
    <property type="match status" value="1"/>
</dbReference>
<comment type="caution">
    <text evidence="4">The sequence shown here is derived from an EMBL/GenBank/DDBJ whole genome shotgun (WGS) entry which is preliminary data.</text>
</comment>
<evidence type="ECO:0000313" key="4">
    <source>
        <dbReference type="EMBL" id="MFD1017470.1"/>
    </source>
</evidence>
<dbReference type="Gene3D" id="2.160.10.10">
    <property type="entry name" value="Hexapeptide repeat proteins"/>
    <property type="match status" value="1"/>
</dbReference>
<accession>A0ABW3KX05</accession>
<dbReference type="NCBIfam" id="NF041874">
    <property type="entry name" value="EPS_EpsC"/>
    <property type="match status" value="1"/>
</dbReference>
<dbReference type="InterPro" id="IPR042122">
    <property type="entry name" value="Ser_AcTrfase_N_sf"/>
</dbReference>
<dbReference type="RefSeq" id="WP_386119196.1">
    <property type="nucleotide sequence ID" value="NZ_JBHTKM010000063.1"/>
</dbReference>
<reference evidence="5" key="1">
    <citation type="journal article" date="2019" name="Int. J. Syst. Evol. Microbiol.">
        <title>The Global Catalogue of Microorganisms (GCM) 10K type strain sequencing project: providing services to taxonomists for standard genome sequencing and annotation.</title>
        <authorList>
            <consortium name="The Broad Institute Genomics Platform"/>
            <consortium name="The Broad Institute Genome Sequencing Center for Infectious Disease"/>
            <person name="Wu L."/>
            <person name="Ma J."/>
        </authorList>
    </citation>
    <scope>NUCLEOTIDE SEQUENCE [LARGE SCALE GENOMIC DNA]</scope>
    <source>
        <strain evidence="5">CCUG 56098</strain>
    </source>
</reference>
<sequence length="265" mass="29783">MDINLVNVINQHKASIKVSLTLKEESQQFTKLLFKAFYDCDTDAHKALQDLEHLFVKIRNRACPEIKDKPCKRWEDFKDKIPDLYASLKMDAEAIYNNDPASQSIEEIYLAYPGFFAISIYRMARVFYQLNLPLIPRLMTEYAHSVTGIDIHPGAQIGASFFIDHGTGVVIGETTTIKDSVKIYQGVTLGALTVKKQYQNTKRHPTIEDHVTIYANATILGGDTVIGTGSVIGGNTWLTKSVPNHSVVTHNHQIEIFSKIKKADE</sequence>
<evidence type="ECO:0000256" key="2">
    <source>
        <dbReference type="ARBA" id="ARBA00022679"/>
    </source>
</evidence>
<dbReference type="Proteomes" id="UP001597086">
    <property type="component" value="Unassembled WGS sequence"/>
</dbReference>
<organism evidence="4 5">
    <name type="scientific">Winogradskyella rapida</name>
    <dbReference type="NCBI Taxonomy" id="549701"/>
    <lineage>
        <taxon>Bacteria</taxon>
        <taxon>Pseudomonadati</taxon>
        <taxon>Bacteroidota</taxon>
        <taxon>Flavobacteriia</taxon>
        <taxon>Flavobacteriales</taxon>
        <taxon>Flavobacteriaceae</taxon>
        <taxon>Winogradskyella</taxon>
    </lineage>
</organism>
<keyword evidence="1" id="KW-0028">Amino-acid biosynthesis</keyword>
<gene>
    <name evidence="4" type="primary">epsC</name>
    <name evidence="4" type="ORF">ACFQ13_16205</name>
</gene>
<dbReference type="SUPFAM" id="SSF51161">
    <property type="entry name" value="Trimeric LpxA-like enzymes"/>
    <property type="match status" value="1"/>
</dbReference>
<keyword evidence="3" id="KW-0012">Acyltransferase</keyword>
<proteinExistence type="predicted"/>
<keyword evidence="2" id="KW-0808">Transferase</keyword>
<evidence type="ECO:0000256" key="3">
    <source>
        <dbReference type="ARBA" id="ARBA00023315"/>
    </source>
</evidence>
<protein>
    <submittedName>
        <fullName evidence="4">Serine O-acetyltransferase EpsC</fullName>
    </submittedName>
</protein>
<evidence type="ECO:0000313" key="5">
    <source>
        <dbReference type="Proteomes" id="UP001597086"/>
    </source>
</evidence>
<dbReference type="PANTHER" id="PTHR42811">
    <property type="entry name" value="SERINE ACETYLTRANSFERASE"/>
    <property type="match status" value="1"/>
</dbReference>
<dbReference type="InterPro" id="IPR053376">
    <property type="entry name" value="Serine_acetyltransferase"/>
</dbReference>
<evidence type="ECO:0000256" key="1">
    <source>
        <dbReference type="ARBA" id="ARBA00022605"/>
    </source>
</evidence>
<dbReference type="InterPro" id="IPR011004">
    <property type="entry name" value="Trimer_LpxA-like_sf"/>
</dbReference>
<dbReference type="InterPro" id="IPR045304">
    <property type="entry name" value="LbH_SAT"/>
</dbReference>
<dbReference type="Gene3D" id="1.10.3130.10">
    <property type="entry name" value="serine acetyltransferase, domain 1"/>
    <property type="match status" value="1"/>
</dbReference>
<name>A0ABW3KX05_9FLAO</name>
<keyword evidence="5" id="KW-1185">Reference proteome</keyword>